<feature type="region of interest" description="Disordered" evidence="1">
    <location>
        <begin position="73"/>
        <end position="103"/>
    </location>
</feature>
<protein>
    <submittedName>
        <fullName evidence="2">Uncharacterized protein</fullName>
    </submittedName>
</protein>
<evidence type="ECO:0000313" key="2">
    <source>
        <dbReference type="EMBL" id="GBP52373.1"/>
    </source>
</evidence>
<evidence type="ECO:0000256" key="1">
    <source>
        <dbReference type="SAM" id="MobiDB-lite"/>
    </source>
</evidence>
<feature type="compositionally biased region" description="Basic residues" evidence="1">
    <location>
        <begin position="167"/>
        <end position="182"/>
    </location>
</feature>
<keyword evidence="3" id="KW-1185">Reference proteome</keyword>
<name>A0A4C1WMX5_EUMVA</name>
<dbReference type="Proteomes" id="UP000299102">
    <property type="component" value="Unassembled WGS sequence"/>
</dbReference>
<dbReference type="AlphaFoldDB" id="A0A4C1WMX5"/>
<evidence type="ECO:0000313" key="3">
    <source>
        <dbReference type="Proteomes" id="UP000299102"/>
    </source>
</evidence>
<feature type="compositionally biased region" description="Basic residues" evidence="1">
    <location>
        <begin position="73"/>
        <end position="85"/>
    </location>
</feature>
<proteinExistence type="predicted"/>
<feature type="compositionally biased region" description="Low complexity" evidence="1">
    <location>
        <begin position="86"/>
        <end position="98"/>
    </location>
</feature>
<dbReference type="EMBL" id="BGZK01000601">
    <property type="protein sequence ID" value="GBP52373.1"/>
    <property type="molecule type" value="Genomic_DNA"/>
</dbReference>
<comment type="caution">
    <text evidence="2">The sequence shown here is derived from an EMBL/GenBank/DDBJ whole genome shotgun (WGS) entry which is preliminary data.</text>
</comment>
<accession>A0A4C1WMX5</accession>
<sequence length="212" mass="23637">MREKIDAIVPLRSMSRSASEARVVGSVRFVLHLSPLYSISLAQKIHESDVIRQWSAPGSCRCATASVLRFGRRAAPTRRAPRPKRSAPSPAIAPPRQAHASHMDGTAAYDLRARNERNPPLNLTMSAQKASVEKNYIKNKLEVWAGAFDKRAGARPRRRPPEGAPARKVHRAHGHDRRRNRRGVMSSAVLTGRLFAVPDQICRECRETTITK</sequence>
<gene>
    <name evidence="2" type="ORF">EVAR_37761_1</name>
</gene>
<organism evidence="2 3">
    <name type="scientific">Eumeta variegata</name>
    <name type="common">Bagworm moth</name>
    <name type="synonym">Eumeta japonica</name>
    <dbReference type="NCBI Taxonomy" id="151549"/>
    <lineage>
        <taxon>Eukaryota</taxon>
        <taxon>Metazoa</taxon>
        <taxon>Ecdysozoa</taxon>
        <taxon>Arthropoda</taxon>
        <taxon>Hexapoda</taxon>
        <taxon>Insecta</taxon>
        <taxon>Pterygota</taxon>
        <taxon>Neoptera</taxon>
        <taxon>Endopterygota</taxon>
        <taxon>Lepidoptera</taxon>
        <taxon>Glossata</taxon>
        <taxon>Ditrysia</taxon>
        <taxon>Tineoidea</taxon>
        <taxon>Psychidae</taxon>
        <taxon>Oiketicinae</taxon>
        <taxon>Eumeta</taxon>
    </lineage>
</organism>
<feature type="region of interest" description="Disordered" evidence="1">
    <location>
        <begin position="151"/>
        <end position="184"/>
    </location>
</feature>
<reference evidence="2 3" key="1">
    <citation type="journal article" date="2019" name="Commun. Biol.">
        <title>The bagworm genome reveals a unique fibroin gene that provides high tensile strength.</title>
        <authorList>
            <person name="Kono N."/>
            <person name="Nakamura H."/>
            <person name="Ohtoshi R."/>
            <person name="Tomita M."/>
            <person name="Numata K."/>
            <person name="Arakawa K."/>
        </authorList>
    </citation>
    <scope>NUCLEOTIDE SEQUENCE [LARGE SCALE GENOMIC DNA]</scope>
</reference>